<dbReference type="InterPro" id="IPR001080">
    <property type="entry name" value="3Fe4S_ferredoxin"/>
</dbReference>
<dbReference type="GO" id="GO:0051536">
    <property type="term" value="F:iron-sulfur cluster binding"/>
    <property type="evidence" value="ECO:0007669"/>
    <property type="project" value="UniProtKB-KW"/>
</dbReference>
<protein>
    <recommendedName>
        <fullName evidence="6">Ferredoxin</fullName>
    </recommendedName>
</protein>
<accession>A0A662DEF5</accession>
<name>A0A662DEF5_UNCAE</name>
<evidence type="ECO:0000313" key="10">
    <source>
        <dbReference type="Proteomes" id="UP000267654"/>
    </source>
</evidence>
<dbReference type="PRINTS" id="PR00352">
    <property type="entry name" value="3FE4SFRDOXIN"/>
</dbReference>
<evidence type="ECO:0000256" key="5">
    <source>
        <dbReference type="ARBA" id="ARBA00023014"/>
    </source>
</evidence>
<dbReference type="Pfam" id="PF13370">
    <property type="entry name" value="Fer4_13"/>
    <property type="match status" value="1"/>
</dbReference>
<proteinExistence type="predicted"/>
<reference evidence="9 10" key="1">
    <citation type="submission" date="2018-06" db="EMBL/GenBank/DDBJ databases">
        <title>Extensive metabolic versatility and redundancy in microbially diverse, dynamic hydrothermal sediments.</title>
        <authorList>
            <person name="Dombrowski N."/>
            <person name="Teske A."/>
            <person name="Baker B.J."/>
        </authorList>
    </citation>
    <scope>NUCLEOTIDE SEQUENCE [LARGE SCALE GENOMIC DNA]</scope>
    <source>
        <strain evidence="9">B19_G9</strain>
    </source>
</reference>
<evidence type="ECO:0000256" key="2">
    <source>
        <dbReference type="ARBA" id="ARBA00022723"/>
    </source>
</evidence>
<dbReference type="SUPFAM" id="SSF54862">
    <property type="entry name" value="4Fe-4S ferredoxins"/>
    <property type="match status" value="1"/>
</dbReference>
<dbReference type="InterPro" id="IPR017896">
    <property type="entry name" value="4Fe4S_Fe-S-bd"/>
</dbReference>
<dbReference type="PROSITE" id="PS51379">
    <property type="entry name" value="4FE4S_FER_2"/>
    <property type="match status" value="1"/>
</dbReference>
<dbReference type="Gene3D" id="3.30.70.20">
    <property type="match status" value="1"/>
</dbReference>
<evidence type="ECO:0000256" key="6">
    <source>
        <dbReference type="RuleBase" id="RU368020"/>
    </source>
</evidence>
<comment type="caution">
    <text evidence="9">The sequence shown here is derived from an EMBL/GenBank/DDBJ whole genome shotgun (WGS) entry which is preliminary data.</text>
</comment>
<dbReference type="InterPro" id="IPR017900">
    <property type="entry name" value="4Fe4S_Fe_S_CS"/>
</dbReference>
<evidence type="ECO:0000256" key="1">
    <source>
        <dbReference type="ARBA" id="ARBA00022448"/>
    </source>
</evidence>
<dbReference type="GO" id="GO:0009055">
    <property type="term" value="F:electron transfer activity"/>
    <property type="evidence" value="ECO:0007669"/>
    <property type="project" value="UniProtKB-UniRule"/>
</dbReference>
<keyword evidence="5 6" id="KW-0411">Iron-sulfur</keyword>
<dbReference type="EMBL" id="DRBC01000410">
    <property type="protein sequence ID" value="HDN85447.1"/>
    <property type="molecule type" value="Genomic_DNA"/>
</dbReference>
<keyword evidence="3 6" id="KW-0249">Electron transport</keyword>
<evidence type="ECO:0000313" key="8">
    <source>
        <dbReference type="EMBL" id="HDN85447.1"/>
    </source>
</evidence>
<gene>
    <name evidence="9" type="ORF">DRI96_04750</name>
    <name evidence="8" type="ORF">ENG47_06815</name>
</gene>
<evidence type="ECO:0000256" key="4">
    <source>
        <dbReference type="ARBA" id="ARBA00023004"/>
    </source>
</evidence>
<evidence type="ECO:0000259" key="7">
    <source>
        <dbReference type="PROSITE" id="PS51379"/>
    </source>
</evidence>
<evidence type="ECO:0000256" key="3">
    <source>
        <dbReference type="ARBA" id="ARBA00022982"/>
    </source>
</evidence>
<sequence>MAIKKVWIDEDACTGCGLCEDTCPDVFEVDDVAKVKEDADFDEFEDEIREAADDCPGEAIHYEEE</sequence>
<evidence type="ECO:0000313" key="9">
    <source>
        <dbReference type="EMBL" id="RLE12306.1"/>
    </source>
</evidence>
<dbReference type="InterPro" id="IPR051269">
    <property type="entry name" value="Fe-S_cluster_ET"/>
</dbReference>
<keyword evidence="2 6" id="KW-0479">Metal-binding</keyword>
<reference evidence="8" key="2">
    <citation type="journal article" date="2020" name="mSystems">
        <title>Genome- and Community-Level Interaction Insights into Carbon Utilization and Element Cycling Functions of Hydrothermarchaeota in Hydrothermal Sediment.</title>
        <authorList>
            <person name="Zhou Z."/>
            <person name="Liu Y."/>
            <person name="Xu W."/>
            <person name="Pan J."/>
            <person name="Luo Z.H."/>
            <person name="Li M."/>
        </authorList>
    </citation>
    <scope>NUCLEOTIDE SEQUENCE [LARGE SCALE GENOMIC DNA]</scope>
    <source>
        <strain evidence="8">HyVt-219</strain>
    </source>
</reference>
<dbReference type="GO" id="GO:0005506">
    <property type="term" value="F:iron ion binding"/>
    <property type="evidence" value="ECO:0007669"/>
    <property type="project" value="UniProtKB-UniRule"/>
</dbReference>
<dbReference type="Proteomes" id="UP000885660">
    <property type="component" value="Unassembled WGS sequence"/>
</dbReference>
<dbReference type="PROSITE" id="PS00198">
    <property type="entry name" value="4FE4S_FER_1"/>
    <property type="match status" value="1"/>
</dbReference>
<comment type="function">
    <text evidence="6">Ferredoxins are iron-sulfur proteins that transfer electrons in a wide variety of metabolic reactions.</text>
</comment>
<dbReference type="EMBL" id="QMQB01000168">
    <property type="protein sequence ID" value="RLE12306.1"/>
    <property type="molecule type" value="Genomic_DNA"/>
</dbReference>
<feature type="domain" description="4Fe-4S ferredoxin-type" evidence="7">
    <location>
        <begin position="4"/>
        <end position="32"/>
    </location>
</feature>
<dbReference type="PANTHER" id="PTHR36923">
    <property type="entry name" value="FERREDOXIN"/>
    <property type="match status" value="1"/>
</dbReference>
<organism evidence="9 10">
    <name type="scientific">Aerophobetes bacterium</name>
    <dbReference type="NCBI Taxonomy" id="2030807"/>
    <lineage>
        <taxon>Bacteria</taxon>
        <taxon>Candidatus Aerophobota</taxon>
    </lineage>
</organism>
<dbReference type="PANTHER" id="PTHR36923:SF3">
    <property type="entry name" value="FERREDOXIN"/>
    <property type="match status" value="1"/>
</dbReference>
<dbReference type="Proteomes" id="UP000267654">
    <property type="component" value="Unassembled WGS sequence"/>
</dbReference>
<keyword evidence="1 6" id="KW-0813">Transport</keyword>
<dbReference type="AlphaFoldDB" id="A0A662DEF5"/>
<keyword evidence="4 6" id="KW-0408">Iron</keyword>